<feature type="chain" id="PRO_5040312769" evidence="1">
    <location>
        <begin position="25"/>
        <end position="224"/>
    </location>
</feature>
<dbReference type="AlphaFoldDB" id="A0A9Q3W4J0"/>
<reference evidence="2" key="1">
    <citation type="submission" date="2022-01" db="EMBL/GenBank/DDBJ databases">
        <authorList>
            <person name="Karlyshev A.V."/>
            <person name="Jaspars M."/>
        </authorList>
    </citation>
    <scope>NUCLEOTIDE SEQUENCE</scope>
    <source>
        <strain evidence="2">AGSA3-2</strain>
    </source>
</reference>
<dbReference type="RefSeq" id="WP_145953585.1">
    <property type="nucleotide sequence ID" value="NZ_CBDDTQ010000005.1"/>
</dbReference>
<evidence type="ECO:0000313" key="3">
    <source>
        <dbReference type="Proteomes" id="UP001107961"/>
    </source>
</evidence>
<evidence type="ECO:0000256" key="1">
    <source>
        <dbReference type="SAM" id="SignalP"/>
    </source>
</evidence>
<protein>
    <submittedName>
        <fullName evidence="2">Uncharacterized protein</fullName>
    </submittedName>
</protein>
<organism evidence="2 3">
    <name type="scientific">Alloalcanivorax xenomutans</name>
    <dbReference type="NCBI Taxonomy" id="1094342"/>
    <lineage>
        <taxon>Bacteria</taxon>
        <taxon>Pseudomonadati</taxon>
        <taxon>Pseudomonadota</taxon>
        <taxon>Gammaproteobacteria</taxon>
        <taxon>Oceanospirillales</taxon>
        <taxon>Alcanivoracaceae</taxon>
        <taxon>Alloalcanivorax</taxon>
    </lineage>
</organism>
<comment type="caution">
    <text evidence="2">The sequence shown here is derived from an EMBL/GenBank/DDBJ whole genome shotgun (WGS) entry which is preliminary data.</text>
</comment>
<keyword evidence="3" id="KW-1185">Reference proteome</keyword>
<gene>
    <name evidence="2" type="ORF">LZG35_07165</name>
</gene>
<evidence type="ECO:0000313" key="2">
    <source>
        <dbReference type="EMBL" id="MCE7508414.1"/>
    </source>
</evidence>
<sequence>MKAKIIMLSALGAASFGLTQAASASCATDTDSVWECAQYQNGSTSYNNGPTGVWFGPSGDDTTEFTFSGTSTLNYGSIEATCTLSLDGQMLYDDVGNGIGVKVVSGSVVGGGLCSSIGVSGFPWYASDTTTFNTSSRFSGANSADIYPNNSDYAEGNVGNITVTLFGSPICTGYMPDVRFRNNSADGQPVSEPSRFIFNNTIAGTSCGVSGELTSQNLYDVNVW</sequence>
<proteinExistence type="predicted"/>
<dbReference type="EMBL" id="JAJVKT010000007">
    <property type="protein sequence ID" value="MCE7508414.1"/>
    <property type="molecule type" value="Genomic_DNA"/>
</dbReference>
<dbReference type="PROSITE" id="PS51257">
    <property type="entry name" value="PROKAR_LIPOPROTEIN"/>
    <property type="match status" value="1"/>
</dbReference>
<accession>A0A9Q3W4J0</accession>
<name>A0A9Q3W4J0_9GAMM</name>
<feature type="signal peptide" evidence="1">
    <location>
        <begin position="1"/>
        <end position="24"/>
    </location>
</feature>
<dbReference type="Proteomes" id="UP001107961">
    <property type="component" value="Unassembled WGS sequence"/>
</dbReference>
<keyword evidence="1" id="KW-0732">Signal</keyword>